<evidence type="ECO:0000256" key="3">
    <source>
        <dbReference type="ARBA" id="ARBA00023136"/>
    </source>
</evidence>
<keyword evidence="4" id="KW-1133">Transmembrane helix</keyword>
<evidence type="ECO:0000256" key="2">
    <source>
        <dbReference type="ARBA" id="ARBA00022803"/>
    </source>
</evidence>
<keyword evidence="3 4" id="KW-0472">Membrane</keyword>
<proteinExistence type="predicted"/>
<keyword evidence="2" id="KW-0802">TPR repeat</keyword>
<feature type="transmembrane region" description="Helical" evidence="4">
    <location>
        <begin position="233"/>
        <end position="251"/>
    </location>
</feature>
<evidence type="ECO:0000313" key="7">
    <source>
        <dbReference type="WBParaSite" id="jg7367"/>
    </source>
</evidence>
<feature type="transmembrane region" description="Helical" evidence="4">
    <location>
        <begin position="272"/>
        <end position="291"/>
    </location>
</feature>
<organism evidence="6 7">
    <name type="scientific">Ditylenchus dipsaci</name>
    <dbReference type="NCBI Taxonomy" id="166011"/>
    <lineage>
        <taxon>Eukaryota</taxon>
        <taxon>Metazoa</taxon>
        <taxon>Ecdysozoa</taxon>
        <taxon>Nematoda</taxon>
        <taxon>Chromadorea</taxon>
        <taxon>Rhabditida</taxon>
        <taxon>Tylenchina</taxon>
        <taxon>Tylenchomorpha</taxon>
        <taxon>Sphaerularioidea</taxon>
        <taxon>Anguinidae</taxon>
        <taxon>Anguininae</taxon>
        <taxon>Ditylenchus</taxon>
    </lineage>
</organism>
<dbReference type="PANTHER" id="PTHR44227:SF3">
    <property type="entry name" value="PROTEIN O-MANNOSYL-TRANSFERASE TMTC4"/>
    <property type="match status" value="1"/>
</dbReference>
<evidence type="ECO:0000256" key="1">
    <source>
        <dbReference type="ARBA" id="ARBA00022737"/>
    </source>
</evidence>
<dbReference type="Pfam" id="PF08409">
    <property type="entry name" value="TMTC_DUF1736"/>
    <property type="match status" value="1"/>
</dbReference>
<dbReference type="GO" id="GO:0000030">
    <property type="term" value="F:mannosyltransferase activity"/>
    <property type="evidence" value="ECO:0007669"/>
    <property type="project" value="TreeGrafter"/>
</dbReference>
<dbReference type="AlphaFoldDB" id="A0A915ENY5"/>
<accession>A0A915ENY5</accession>
<dbReference type="GO" id="GO:0035269">
    <property type="term" value="P:protein O-linked glycosylation via mannose"/>
    <property type="evidence" value="ECO:0007669"/>
    <property type="project" value="TreeGrafter"/>
</dbReference>
<dbReference type="Proteomes" id="UP000887574">
    <property type="component" value="Unplaced"/>
</dbReference>
<protein>
    <submittedName>
        <fullName evidence="7">DUF1736 domain-containing protein</fullName>
    </submittedName>
</protein>
<dbReference type="InterPro" id="IPR013618">
    <property type="entry name" value="TMTC_DUF1736"/>
</dbReference>
<evidence type="ECO:0000256" key="4">
    <source>
        <dbReference type="SAM" id="Phobius"/>
    </source>
</evidence>
<keyword evidence="1" id="KW-0677">Repeat</keyword>
<dbReference type="GO" id="GO:0005783">
    <property type="term" value="C:endoplasmic reticulum"/>
    <property type="evidence" value="ECO:0007669"/>
    <property type="project" value="TreeGrafter"/>
</dbReference>
<feature type="transmembrane region" description="Helical" evidence="4">
    <location>
        <begin position="315"/>
        <end position="335"/>
    </location>
</feature>
<evidence type="ECO:0000259" key="5">
    <source>
        <dbReference type="Pfam" id="PF08409"/>
    </source>
</evidence>
<sequence>MQIRPFNLLLNANISKHVEQFILLLTCLCVYSPGWWAQEFVFDDREAILNNPVVTGKKHWSEVLWRDYWGHPIALSSSHKSYRPVTTLTFVLEHAAFGLQPFVHRITNIFLHALVTLQIYKLVAKLLNLFKIKQKERENTSAYLSNSNDCTISKEFLVAMVFAVHPIHSEAVCNIVGRAELLMNLLQPPMIVYFALAALSMFSKEQGIVILPICIVFDWLAPDHNTKRLIKHRSILLLCVLFFLLILRVYINNFQTPIFSKEDNPAAFLPTAHMRALNYLYIWLLNIWLLVKPNQLSFDYSSGCVPIINTVFEKRSFICLLTVLMSSLVLASYTYRLDCGKNKHRLFIFLTLFGSLTFLPSSNLLVTVGFTLAERVLYLPSFPLFIWC</sequence>
<dbReference type="GO" id="GO:0030968">
    <property type="term" value="P:endoplasmic reticulum unfolded protein response"/>
    <property type="evidence" value="ECO:0007669"/>
    <property type="project" value="TreeGrafter"/>
</dbReference>
<feature type="transmembrane region" description="Helical" evidence="4">
    <location>
        <begin position="191"/>
        <end position="221"/>
    </location>
</feature>
<feature type="transmembrane region" description="Helical" evidence="4">
    <location>
        <begin position="347"/>
        <end position="373"/>
    </location>
</feature>
<name>A0A915ENY5_9BILA</name>
<dbReference type="InterPro" id="IPR052346">
    <property type="entry name" value="O-mannosyl-transferase_TMTC"/>
</dbReference>
<feature type="domain" description="DUF1736" evidence="5">
    <location>
        <begin position="254"/>
        <end position="324"/>
    </location>
</feature>
<dbReference type="PANTHER" id="PTHR44227">
    <property type="match status" value="1"/>
</dbReference>
<evidence type="ECO:0000313" key="6">
    <source>
        <dbReference type="Proteomes" id="UP000887574"/>
    </source>
</evidence>
<keyword evidence="4" id="KW-0812">Transmembrane</keyword>
<dbReference type="WBParaSite" id="jg7367">
    <property type="protein sequence ID" value="jg7367"/>
    <property type="gene ID" value="jg7367"/>
</dbReference>
<keyword evidence="6" id="KW-1185">Reference proteome</keyword>
<reference evidence="7" key="1">
    <citation type="submission" date="2022-11" db="UniProtKB">
        <authorList>
            <consortium name="WormBaseParasite"/>
        </authorList>
    </citation>
    <scope>IDENTIFICATION</scope>
</reference>